<keyword evidence="2" id="KW-1185">Reference proteome</keyword>
<organism evidence="1 2">
    <name type="scientific">Sphingomonas abietis</name>
    <dbReference type="NCBI Taxonomy" id="3012344"/>
    <lineage>
        <taxon>Bacteria</taxon>
        <taxon>Pseudomonadati</taxon>
        <taxon>Pseudomonadota</taxon>
        <taxon>Alphaproteobacteria</taxon>
        <taxon>Sphingomonadales</taxon>
        <taxon>Sphingomonadaceae</taxon>
        <taxon>Sphingomonas</taxon>
    </lineage>
</organism>
<dbReference type="Proteomes" id="UP001210865">
    <property type="component" value="Chromosome"/>
</dbReference>
<evidence type="ECO:0000313" key="2">
    <source>
        <dbReference type="Proteomes" id="UP001210865"/>
    </source>
</evidence>
<protein>
    <submittedName>
        <fullName evidence="1">Uncharacterized protein</fullName>
    </submittedName>
</protein>
<dbReference type="RefSeq" id="WP_270075688.1">
    <property type="nucleotide sequence ID" value="NZ_CP115174.1"/>
</dbReference>
<evidence type="ECO:0000313" key="1">
    <source>
        <dbReference type="EMBL" id="WBO21038.1"/>
    </source>
</evidence>
<dbReference type="EMBL" id="CP115174">
    <property type="protein sequence ID" value="WBO21038.1"/>
    <property type="molecule type" value="Genomic_DNA"/>
</dbReference>
<accession>A0ABY7NHP4</accession>
<gene>
    <name evidence="1" type="ORF">PBT88_12570</name>
</gene>
<proteinExistence type="predicted"/>
<reference evidence="1 2" key="1">
    <citation type="submission" date="2022-12" db="EMBL/GenBank/DDBJ databases">
        <title>Sphingomonas abieness sp. nov., an endophytic bacterium isolated from Abies koreana.</title>
        <authorList>
            <person name="Jiang L."/>
            <person name="Lee J."/>
        </authorList>
    </citation>
    <scope>NUCLEOTIDE SEQUENCE [LARGE SCALE GENOMIC DNA]</scope>
    <source>
        <strain evidence="2">PAMB 00755</strain>
    </source>
</reference>
<name>A0ABY7NHP4_9SPHN</name>
<sequence>MFDDQRHENAMQRLRDALDAALDRLDYREAWLLAMRIDEEELILI</sequence>